<reference evidence="7 8" key="1">
    <citation type="journal article" date="2021" name="Microbiol. Resour. Announc.">
        <title>Draft Genome Sequence of Coralloluteibacterium stylophorae LMG 29479T.</title>
        <authorList>
            <person name="Karlyshev A.V."/>
            <person name="Kudryashova E.B."/>
            <person name="Ariskina E.V."/>
            <person name="Conroy A.P."/>
            <person name="Abidueva E.Y."/>
        </authorList>
    </citation>
    <scope>NUCLEOTIDE SEQUENCE [LARGE SCALE GENOMIC DNA]</scope>
    <source>
        <strain evidence="7 8">LMG 29479</strain>
    </source>
</reference>
<dbReference type="FunFam" id="3.30.70.270:FF:000001">
    <property type="entry name" value="Diguanylate cyclase domain protein"/>
    <property type="match status" value="1"/>
</dbReference>
<evidence type="ECO:0000256" key="4">
    <source>
        <dbReference type="SAM" id="Phobius"/>
    </source>
</evidence>
<dbReference type="SMART" id="SM00267">
    <property type="entry name" value="GGDEF"/>
    <property type="match status" value="1"/>
</dbReference>
<dbReference type="Proteomes" id="UP000675747">
    <property type="component" value="Unassembled WGS sequence"/>
</dbReference>
<dbReference type="Pfam" id="PF00990">
    <property type="entry name" value="GGDEF"/>
    <property type="match status" value="1"/>
</dbReference>
<feature type="transmembrane region" description="Helical" evidence="4">
    <location>
        <begin position="315"/>
        <end position="334"/>
    </location>
</feature>
<evidence type="ECO:0000256" key="3">
    <source>
        <dbReference type="ARBA" id="ARBA00034247"/>
    </source>
</evidence>
<feature type="transmembrane region" description="Helical" evidence="4">
    <location>
        <begin position="283"/>
        <end position="303"/>
    </location>
</feature>
<dbReference type="InterPro" id="IPR000160">
    <property type="entry name" value="GGDEF_dom"/>
</dbReference>
<organism evidence="7 8">
    <name type="scientific">Coralloluteibacterium stylophorae</name>
    <dbReference type="NCBI Taxonomy" id="1776034"/>
    <lineage>
        <taxon>Bacteria</taxon>
        <taxon>Pseudomonadati</taxon>
        <taxon>Pseudomonadota</taxon>
        <taxon>Gammaproteobacteria</taxon>
        <taxon>Lysobacterales</taxon>
        <taxon>Lysobacteraceae</taxon>
        <taxon>Coralloluteibacterium</taxon>
    </lineage>
</organism>
<keyword evidence="8" id="KW-1185">Reference proteome</keyword>
<evidence type="ECO:0000313" key="7">
    <source>
        <dbReference type="EMBL" id="MBS7456499.1"/>
    </source>
</evidence>
<feature type="transmembrane region" description="Helical" evidence="4">
    <location>
        <begin position="225"/>
        <end position="246"/>
    </location>
</feature>
<dbReference type="PANTHER" id="PTHR45138">
    <property type="entry name" value="REGULATORY COMPONENTS OF SENSORY TRANSDUCTION SYSTEM"/>
    <property type="match status" value="1"/>
</dbReference>
<protein>
    <recommendedName>
        <fullName evidence="2">diguanylate cyclase</fullName>
        <ecNumber evidence="2">2.7.7.65</ecNumber>
    </recommendedName>
</protein>
<dbReference type="RefSeq" id="WP_213173503.1">
    <property type="nucleotide sequence ID" value="NZ_JAGQFT020000003.1"/>
</dbReference>
<dbReference type="PROSITE" id="PS50887">
    <property type="entry name" value="GGDEF"/>
    <property type="match status" value="1"/>
</dbReference>
<evidence type="ECO:0000256" key="5">
    <source>
        <dbReference type="SAM" id="SignalP"/>
    </source>
</evidence>
<dbReference type="InterPro" id="IPR043128">
    <property type="entry name" value="Rev_trsase/Diguanyl_cyclase"/>
</dbReference>
<comment type="catalytic activity">
    <reaction evidence="3">
        <text>2 GTP = 3',3'-c-di-GMP + 2 diphosphate</text>
        <dbReference type="Rhea" id="RHEA:24898"/>
        <dbReference type="ChEBI" id="CHEBI:33019"/>
        <dbReference type="ChEBI" id="CHEBI:37565"/>
        <dbReference type="ChEBI" id="CHEBI:58805"/>
        <dbReference type="EC" id="2.7.7.65"/>
    </reaction>
</comment>
<keyword evidence="4" id="KW-0812">Transmembrane</keyword>
<feature type="chain" id="PRO_5042937192" description="diguanylate cyclase" evidence="5">
    <location>
        <begin position="30"/>
        <end position="548"/>
    </location>
</feature>
<keyword evidence="7" id="KW-0548">Nucleotidyltransferase</keyword>
<keyword evidence="7" id="KW-0808">Transferase</keyword>
<dbReference type="GO" id="GO:0043709">
    <property type="term" value="P:cell adhesion involved in single-species biofilm formation"/>
    <property type="evidence" value="ECO:0007669"/>
    <property type="project" value="TreeGrafter"/>
</dbReference>
<feature type="transmembrane region" description="Helical" evidence="4">
    <location>
        <begin position="190"/>
        <end position="213"/>
    </location>
</feature>
<feature type="transmembrane region" description="Helical" evidence="4">
    <location>
        <begin position="258"/>
        <end position="277"/>
    </location>
</feature>
<dbReference type="GO" id="GO:0005886">
    <property type="term" value="C:plasma membrane"/>
    <property type="evidence" value="ECO:0007669"/>
    <property type="project" value="TreeGrafter"/>
</dbReference>
<evidence type="ECO:0000256" key="2">
    <source>
        <dbReference type="ARBA" id="ARBA00012528"/>
    </source>
</evidence>
<dbReference type="SUPFAM" id="SSF55073">
    <property type="entry name" value="Nucleotide cyclase"/>
    <property type="match status" value="1"/>
</dbReference>
<dbReference type="EMBL" id="JAGQFT020000003">
    <property type="protein sequence ID" value="MBS7456499.1"/>
    <property type="molecule type" value="Genomic_DNA"/>
</dbReference>
<dbReference type="NCBIfam" id="TIGR00254">
    <property type="entry name" value="GGDEF"/>
    <property type="match status" value="1"/>
</dbReference>
<name>A0AAP2C9V5_9GAMM</name>
<comment type="caution">
    <text evidence="7">The sequence shown here is derived from an EMBL/GenBank/DDBJ whole genome shotgun (WGS) entry which is preliminary data.</text>
</comment>
<dbReference type="GO" id="GO:1902201">
    <property type="term" value="P:negative regulation of bacterial-type flagellum-dependent cell motility"/>
    <property type="evidence" value="ECO:0007669"/>
    <property type="project" value="TreeGrafter"/>
</dbReference>
<keyword evidence="4" id="KW-0472">Membrane</keyword>
<evidence type="ECO:0000313" key="8">
    <source>
        <dbReference type="Proteomes" id="UP000675747"/>
    </source>
</evidence>
<dbReference type="EC" id="2.7.7.65" evidence="2"/>
<dbReference type="InterPro" id="IPR029787">
    <property type="entry name" value="Nucleotide_cyclase"/>
</dbReference>
<dbReference type="GO" id="GO:0052621">
    <property type="term" value="F:diguanylate cyclase activity"/>
    <property type="evidence" value="ECO:0007669"/>
    <property type="project" value="UniProtKB-EC"/>
</dbReference>
<keyword evidence="5" id="KW-0732">Signal</keyword>
<feature type="transmembrane region" description="Helical" evidence="4">
    <location>
        <begin position="161"/>
        <end position="183"/>
    </location>
</feature>
<keyword evidence="4" id="KW-1133">Transmembrane helix</keyword>
<proteinExistence type="predicted"/>
<evidence type="ECO:0000256" key="1">
    <source>
        <dbReference type="ARBA" id="ARBA00001946"/>
    </source>
</evidence>
<dbReference type="AlphaFoldDB" id="A0AAP2C9V5"/>
<accession>A0AAP2C9V5</accession>
<dbReference type="InterPro" id="IPR050469">
    <property type="entry name" value="Diguanylate_Cyclase"/>
</dbReference>
<feature type="signal peptide" evidence="5">
    <location>
        <begin position="1"/>
        <end position="29"/>
    </location>
</feature>
<dbReference type="CDD" id="cd01949">
    <property type="entry name" value="GGDEF"/>
    <property type="match status" value="1"/>
</dbReference>
<comment type="cofactor">
    <cofactor evidence="1">
        <name>Mg(2+)</name>
        <dbReference type="ChEBI" id="CHEBI:18420"/>
    </cofactor>
</comment>
<gene>
    <name evidence="7" type="ORF">KB893_005025</name>
</gene>
<feature type="domain" description="GGDEF" evidence="6">
    <location>
        <begin position="410"/>
        <end position="542"/>
    </location>
</feature>
<dbReference type="Gene3D" id="3.30.70.270">
    <property type="match status" value="1"/>
</dbReference>
<feature type="transmembrane region" description="Helical" evidence="4">
    <location>
        <begin position="346"/>
        <end position="367"/>
    </location>
</feature>
<dbReference type="PANTHER" id="PTHR45138:SF9">
    <property type="entry name" value="DIGUANYLATE CYCLASE DGCM-RELATED"/>
    <property type="match status" value="1"/>
</dbReference>
<evidence type="ECO:0000259" key="6">
    <source>
        <dbReference type="PROSITE" id="PS50887"/>
    </source>
</evidence>
<sequence length="548" mass="56935">MRGIDELLRWSWRCGLVLLALACLLPAAAAEGAAGAMVLGSPSVNEGHATRCRSGDASLARTIEIPAPRGGWSGHPQAVNVINAVSGEVVIEHGTRRVCGTMLDARTLDSRFRAGVGTVLVPPAGDTRPIRVRLEAQVAPWRPVVRIGAPADVQREDTGRFVVRVAALAVISALALAALLSFIGTRETSFLSYVAYALLFAFWMALVCGLAGYPEPWIEMAGNSRRAIVGLGMLVVGGVFYVLCKFSGVERRLPRMRAPLRAAPSLAGVGAAGAFLLPDAALGPAAGALLCVFVASAGLAVLAGAVSMARGESRAVRAVVGGLPFLAIFGSVAAGSATARAYELELLVTAGTFMLLIAILGLQLRLGSLRRQRDAMRVLADTDPLTGVENRRAALARLEDLIAGCRAGGAGGSIAFVDIDHFKTINDRHGHHMGDRVLVEVASVLRAHVRVDDHVARMGGEEFLVVLPGVAPEVARARIAALCPAIGAAGQRLDPPVAVTASVGVAHVAPGVESVEALLRLADDAMYAAKRAGRNRIVEALPAEAAAG</sequence>